<evidence type="ECO:0000313" key="2">
    <source>
        <dbReference type="Proteomes" id="UP001193389"/>
    </source>
</evidence>
<organism evidence="1 2">
    <name type="scientific">Aquipluma nitroreducens</name>
    <dbReference type="NCBI Taxonomy" id="2010828"/>
    <lineage>
        <taxon>Bacteria</taxon>
        <taxon>Pseudomonadati</taxon>
        <taxon>Bacteroidota</taxon>
        <taxon>Bacteroidia</taxon>
        <taxon>Marinilabiliales</taxon>
        <taxon>Prolixibacteraceae</taxon>
        <taxon>Aquipluma</taxon>
    </lineage>
</organism>
<accession>A0A5K7SAN4</accession>
<reference evidence="1" key="1">
    <citation type="journal article" date="2020" name="Int. J. Syst. Evol. Microbiol.">
        <title>Aquipluma nitroreducens gen. nov. sp. nov., a novel facultatively anaerobic bacterium isolated from a freshwater lake.</title>
        <authorList>
            <person name="Watanabe M."/>
            <person name="Kojima H."/>
            <person name="Fukui M."/>
        </authorList>
    </citation>
    <scope>NUCLEOTIDE SEQUENCE</scope>
    <source>
        <strain evidence="1">MeG22</strain>
    </source>
</reference>
<name>A0A5K7SAN4_9BACT</name>
<dbReference type="Proteomes" id="UP001193389">
    <property type="component" value="Chromosome"/>
</dbReference>
<proteinExistence type="predicted"/>
<dbReference type="AlphaFoldDB" id="A0A5K7SAN4"/>
<keyword evidence="2" id="KW-1185">Reference proteome</keyword>
<dbReference type="EMBL" id="AP018694">
    <property type="protein sequence ID" value="BBE18575.1"/>
    <property type="molecule type" value="Genomic_DNA"/>
</dbReference>
<gene>
    <name evidence="1" type="ORF">AQPE_2738</name>
</gene>
<protein>
    <submittedName>
        <fullName evidence="1">CiaB protein</fullName>
    </submittedName>
</protein>
<dbReference type="KEGG" id="anf:AQPE_2738"/>
<sequence>MVKTFEIMAKDLTSSGVARQNILNNTYALQEIQKAVGMEGVLFENEYRFTKKQLAQFFEVSERTINNCLANNEAELAKNGYGVLSGKRLINFKLAVENQFDPEMDFMIKTVRLGVFNFRAFLNLSMLLTDSEKAKEMRSTILDIVIDTINKRTGGGTKYINQRDEDFVINLLSGEDYRKEFTDALRDYVAMGNFKYIVYTNKIYSSIFKENADEYRKILKLDSSENVRHTMYSEVLDLISSYETGFADILRAESLRLNRKLTSIEVDTAFHKFEQQKLWEPFREKARQKMASRDLCFRDALHQNLEEYISSVPKEDFDRFLGEKSKDLEQRLEEYKEALKRLKERD</sequence>
<evidence type="ECO:0000313" key="1">
    <source>
        <dbReference type="EMBL" id="BBE18575.1"/>
    </source>
</evidence>